<protein>
    <submittedName>
        <fullName evidence="2">Uncharacterized protein</fullName>
    </submittedName>
</protein>
<proteinExistence type="predicted"/>
<gene>
    <name evidence="2" type="ORF">Theth_1201</name>
</gene>
<dbReference type="Proteomes" id="UP000006804">
    <property type="component" value="Chromosome"/>
</dbReference>
<feature type="transmembrane region" description="Helical" evidence="1">
    <location>
        <begin position="7"/>
        <end position="27"/>
    </location>
</feature>
<keyword evidence="1" id="KW-0472">Membrane</keyword>
<dbReference type="EMBL" id="CP002351">
    <property type="protein sequence ID" value="AEH51273.1"/>
    <property type="molecule type" value="Genomic_DNA"/>
</dbReference>
<organism evidence="2 3">
    <name type="scientific">Pseudothermotoga thermarum DSM 5069</name>
    <dbReference type="NCBI Taxonomy" id="688269"/>
    <lineage>
        <taxon>Bacteria</taxon>
        <taxon>Thermotogati</taxon>
        <taxon>Thermotogota</taxon>
        <taxon>Thermotogae</taxon>
        <taxon>Thermotogales</taxon>
        <taxon>Thermotogaceae</taxon>
        <taxon>Pseudothermotoga</taxon>
    </lineage>
</organism>
<name>F7YX89_9THEM</name>
<dbReference type="STRING" id="688269.Theth_1201"/>
<dbReference type="HOGENOM" id="CLU_1585117_0_0_0"/>
<evidence type="ECO:0000256" key="1">
    <source>
        <dbReference type="SAM" id="Phobius"/>
    </source>
</evidence>
<feature type="transmembrane region" description="Helical" evidence="1">
    <location>
        <begin position="62"/>
        <end position="80"/>
    </location>
</feature>
<keyword evidence="1" id="KW-1133">Transmembrane helix</keyword>
<dbReference type="PATRIC" id="fig|688269.3.peg.1237"/>
<evidence type="ECO:0000313" key="2">
    <source>
        <dbReference type="EMBL" id="AEH51273.1"/>
    </source>
</evidence>
<feature type="transmembrane region" description="Helical" evidence="1">
    <location>
        <begin position="148"/>
        <end position="164"/>
    </location>
</feature>
<sequence precursor="true">MEIVTDLILGLICSSIGIVGALLLAWLQFTETVIFSLSPFSSINFLVVTGLLIMYNSSFSKNSIGSVVIYCIIAFLYHIGRITEYLEKEDKRFRILFLSFGYTKKEYVGMYLFRKSTHRNLSSLLSCWGLLTTGLVLSDFYANASGKLILGGLLIILGFTSALLDRKE</sequence>
<keyword evidence="3" id="KW-1185">Reference proteome</keyword>
<feature type="transmembrane region" description="Helical" evidence="1">
    <location>
        <begin position="33"/>
        <end position="55"/>
    </location>
</feature>
<accession>F7YX89</accession>
<dbReference type="KEGG" id="tta:Theth_1201"/>
<dbReference type="RefSeq" id="WP_013932492.1">
    <property type="nucleotide sequence ID" value="NC_015707.1"/>
</dbReference>
<evidence type="ECO:0000313" key="3">
    <source>
        <dbReference type="Proteomes" id="UP000006804"/>
    </source>
</evidence>
<reference evidence="2 3" key="1">
    <citation type="submission" date="2010-11" db="EMBL/GenBank/DDBJ databases">
        <title>The complete genome of Thermotoga thermarum DSM 5069.</title>
        <authorList>
            <consortium name="US DOE Joint Genome Institute (JGI-PGF)"/>
            <person name="Lucas S."/>
            <person name="Copeland A."/>
            <person name="Lapidus A."/>
            <person name="Bruce D."/>
            <person name="Goodwin L."/>
            <person name="Pitluck S."/>
            <person name="Kyrpides N."/>
            <person name="Mavromatis K."/>
            <person name="Ivanova N."/>
            <person name="Zeytun A."/>
            <person name="Brettin T."/>
            <person name="Detter J.C."/>
            <person name="Tapia R."/>
            <person name="Han C."/>
            <person name="Land M."/>
            <person name="Hauser L."/>
            <person name="Markowitz V."/>
            <person name="Cheng J.-F."/>
            <person name="Hugenholtz P."/>
            <person name="Woyke T."/>
            <person name="Wu D."/>
            <person name="Spring S."/>
            <person name="Schroeder M."/>
            <person name="Brambilla E."/>
            <person name="Klenk H.-P."/>
            <person name="Eisen J.A."/>
        </authorList>
    </citation>
    <scope>NUCLEOTIDE SEQUENCE [LARGE SCALE GENOMIC DNA]</scope>
    <source>
        <strain evidence="2 3">DSM 5069</strain>
    </source>
</reference>
<dbReference type="AlphaFoldDB" id="F7YX89"/>
<keyword evidence="1" id="KW-0812">Transmembrane</keyword>